<name>A0A3N5Y6B1_9ALTE</name>
<comment type="caution">
    <text evidence="5">The sequence shown here is derived from an EMBL/GenBank/DDBJ whole genome shotgun (WGS) entry which is preliminary data.</text>
</comment>
<dbReference type="PANTHER" id="PTHR42939">
    <property type="entry name" value="ABC TRANSPORTER ATP-BINDING PROTEIN ALBC-RELATED"/>
    <property type="match status" value="1"/>
</dbReference>
<keyword evidence="2" id="KW-0547">Nucleotide-binding</keyword>
<dbReference type="InterPro" id="IPR027417">
    <property type="entry name" value="P-loop_NTPase"/>
</dbReference>
<dbReference type="CDD" id="cd03230">
    <property type="entry name" value="ABC_DR_subfamily_A"/>
    <property type="match status" value="1"/>
</dbReference>
<organism evidence="5 6">
    <name type="scientific">Alteromonas sediminis</name>
    <dbReference type="NCBI Taxonomy" id="2259342"/>
    <lineage>
        <taxon>Bacteria</taxon>
        <taxon>Pseudomonadati</taxon>
        <taxon>Pseudomonadota</taxon>
        <taxon>Gammaproteobacteria</taxon>
        <taxon>Alteromonadales</taxon>
        <taxon>Alteromonadaceae</taxon>
        <taxon>Alteromonas/Salinimonas group</taxon>
        <taxon>Alteromonas</taxon>
    </lineage>
</organism>
<dbReference type="InterPro" id="IPR003439">
    <property type="entry name" value="ABC_transporter-like_ATP-bd"/>
</dbReference>
<reference evidence="5 6" key="1">
    <citation type="submission" date="2018-11" db="EMBL/GenBank/DDBJ databases">
        <authorList>
            <person name="Ye M.-Q."/>
            <person name="Du Z.-J."/>
        </authorList>
    </citation>
    <scope>NUCLEOTIDE SEQUENCE [LARGE SCALE GENOMIC DNA]</scope>
    <source>
        <strain evidence="5 6">U0105</strain>
    </source>
</reference>
<dbReference type="OrthoDB" id="9804819at2"/>
<evidence type="ECO:0000256" key="3">
    <source>
        <dbReference type="ARBA" id="ARBA00022840"/>
    </source>
</evidence>
<evidence type="ECO:0000256" key="2">
    <source>
        <dbReference type="ARBA" id="ARBA00022741"/>
    </source>
</evidence>
<keyword evidence="3 5" id="KW-0067">ATP-binding</keyword>
<dbReference type="InterPro" id="IPR003593">
    <property type="entry name" value="AAA+_ATPase"/>
</dbReference>
<evidence type="ECO:0000256" key="1">
    <source>
        <dbReference type="ARBA" id="ARBA00022448"/>
    </source>
</evidence>
<dbReference type="Gene3D" id="3.40.50.300">
    <property type="entry name" value="P-loop containing nucleotide triphosphate hydrolases"/>
    <property type="match status" value="1"/>
</dbReference>
<protein>
    <submittedName>
        <fullName evidence="5">ABC transporter ATP-binding protein</fullName>
    </submittedName>
</protein>
<dbReference type="SUPFAM" id="SSF52540">
    <property type="entry name" value="P-loop containing nucleoside triphosphate hydrolases"/>
    <property type="match status" value="1"/>
</dbReference>
<accession>A0A3N5Y6B1</accession>
<evidence type="ECO:0000313" key="6">
    <source>
        <dbReference type="Proteomes" id="UP000275281"/>
    </source>
</evidence>
<proteinExistence type="predicted"/>
<dbReference type="AlphaFoldDB" id="A0A3N5Y6B1"/>
<dbReference type="PANTHER" id="PTHR42939:SF1">
    <property type="entry name" value="ABC TRANSPORTER ATP-BINDING PROTEIN ALBC-RELATED"/>
    <property type="match status" value="1"/>
</dbReference>
<evidence type="ECO:0000313" key="5">
    <source>
        <dbReference type="EMBL" id="RPJ65949.1"/>
    </source>
</evidence>
<dbReference type="Pfam" id="PF00005">
    <property type="entry name" value="ABC_tran"/>
    <property type="match status" value="1"/>
</dbReference>
<keyword evidence="1" id="KW-0813">Transport</keyword>
<dbReference type="InterPro" id="IPR051782">
    <property type="entry name" value="ABC_Transporter_VariousFunc"/>
</dbReference>
<dbReference type="GO" id="GO:0005524">
    <property type="term" value="F:ATP binding"/>
    <property type="evidence" value="ECO:0007669"/>
    <property type="project" value="UniProtKB-KW"/>
</dbReference>
<feature type="domain" description="ABC transporter" evidence="4">
    <location>
        <begin position="5"/>
        <end position="230"/>
    </location>
</feature>
<dbReference type="EMBL" id="RPOK01000004">
    <property type="protein sequence ID" value="RPJ65949.1"/>
    <property type="molecule type" value="Genomic_DNA"/>
</dbReference>
<dbReference type="GO" id="GO:0016887">
    <property type="term" value="F:ATP hydrolysis activity"/>
    <property type="evidence" value="ECO:0007669"/>
    <property type="project" value="InterPro"/>
</dbReference>
<keyword evidence="6" id="KW-1185">Reference proteome</keyword>
<dbReference type="SMART" id="SM00382">
    <property type="entry name" value="AAA"/>
    <property type="match status" value="1"/>
</dbReference>
<gene>
    <name evidence="5" type="ORF">DRW07_14165</name>
</gene>
<dbReference type="RefSeq" id="WP_124028580.1">
    <property type="nucleotide sequence ID" value="NZ_JBHRSN010000007.1"/>
</dbReference>
<sequence>MDTLISIKGLNKQYSGKPVLDNITFDVQQGQILGLVGPNGAGKTTCLQAILGLVNCEGSIDVLGFDPKQKREKMLTEVAYIADVAVLPKWLKVSQALDYMQGVHPKFDREKALNFLQKTNIPANAKVKALSKGMVTQLHLALILAIDAKVLILDEPTLGLDILTRRQFYTHLLEDFYNDDKCIIVTTHQIEEIENILTHVAFIKDGCIALHDSVDNLKSRFKLVNVARDKVDAAKAMNPLYTHSMMGITTLLTDSEQIPSDTQLAPEDFGDIATPSMADIFVGVMTQEATA</sequence>
<dbReference type="PROSITE" id="PS50893">
    <property type="entry name" value="ABC_TRANSPORTER_2"/>
    <property type="match status" value="1"/>
</dbReference>
<dbReference type="Proteomes" id="UP000275281">
    <property type="component" value="Unassembled WGS sequence"/>
</dbReference>
<evidence type="ECO:0000259" key="4">
    <source>
        <dbReference type="PROSITE" id="PS50893"/>
    </source>
</evidence>